<sequence>MRKGGSSAKECGIGEYDADAKESYLVVQAVRLQIRRGDNYFDTGGSLWFYLGDVLKGRNEKTQTY</sequence>
<dbReference type="Proteomes" id="UP000008825">
    <property type="component" value="Chromosome"/>
</dbReference>
<evidence type="ECO:0000313" key="2">
    <source>
        <dbReference type="Proteomes" id="UP000008825"/>
    </source>
</evidence>
<accession>E1P6D3</accession>
<gene>
    <name evidence="1" type="ordered locus">Gbem_4132</name>
</gene>
<protein>
    <submittedName>
        <fullName evidence="1">Uncharacterized protein</fullName>
    </submittedName>
</protein>
<dbReference type="KEGG" id="gbm:Gbem_4132"/>
<reference evidence="1 2" key="2">
    <citation type="journal article" date="2010" name="BMC Genomics">
        <title>The genome of Geobacter bemidjiensis, exemplar for the subsurface clade of Geobacter species that predominate in Fe(III)-reducing subsurface environments.</title>
        <authorList>
            <person name="Aklujkar M."/>
            <person name="Young N.D."/>
            <person name="Holmes D."/>
            <person name="Chavan M."/>
            <person name="Risso C."/>
            <person name="Kiss H.E."/>
            <person name="Han C.S."/>
            <person name="Land M.L."/>
            <person name="Lovley D.R."/>
        </authorList>
    </citation>
    <scope>NUCLEOTIDE SEQUENCE [LARGE SCALE GENOMIC DNA]</scope>
    <source>
        <strain evidence="2">ATCC BAA-1014 / DSM 16622 / JCM 12645 / Bem</strain>
    </source>
</reference>
<dbReference type="AlphaFoldDB" id="E1P6D3"/>
<organism evidence="1 2">
    <name type="scientific">Citrifermentans bemidjiense (strain ATCC BAA-1014 / DSM 16622 / JCM 12645 / Bem)</name>
    <name type="common">Geobacter bemidjiensis</name>
    <dbReference type="NCBI Taxonomy" id="404380"/>
    <lineage>
        <taxon>Bacteria</taxon>
        <taxon>Pseudomonadati</taxon>
        <taxon>Thermodesulfobacteriota</taxon>
        <taxon>Desulfuromonadia</taxon>
        <taxon>Geobacterales</taxon>
        <taxon>Geobacteraceae</taxon>
        <taxon>Citrifermentans</taxon>
    </lineage>
</organism>
<evidence type="ECO:0000313" key="1">
    <source>
        <dbReference type="EMBL" id="ADO00828.1"/>
    </source>
</evidence>
<name>E1P6D3_CITBB</name>
<keyword evidence="2" id="KW-1185">Reference proteome</keyword>
<proteinExistence type="predicted"/>
<dbReference type="HOGENOM" id="CLU_2843605_0_0_7"/>
<reference evidence="1 2" key="1">
    <citation type="submission" date="2008-07" db="EMBL/GenBank/DDBJ databases">
        <title>Complete sequence of Geobacter bemidjiensis BEM.</title>
        <authorList>
            <consortium name="US DOE Joint Genome Institute"/>
            <person name="Lucas S."/>
            <person name="Copeland A."/>
            <person name="Lapidus A."/>
            <person name="Glavina del Rio T."/>
            <person name="Dalin E."/>
            <person name="Tice H."/>
            <person name="Bruce D."/>
            <person name="Goodwin L."/>
            <person name="Pitluck S."/>
            <person name="Kiss H."/>
            <person name="Brettin T."/>
            <person name="Detter J.C."/>
            <person name="Han C."/>
            <person name="Kuske C.R."/>
            <person name="Schmutz J."/>
            <person name="Larimer F."/>
            <person name="Land M."/>
            <person name="Hauser L."/>
            <person name="Kyrpides N."/>
            <person name="Lykidis A."/>
            <person name="Lovley D."/>
            <person name="Richardson P."/>
        </authorList>
    </citation>
    <scope>NUCLEOTIDE SEQUENCE [LARGE SCALE GENOMIC DNA]</scope>
    <source>
        <strain evidence="2">ATCC BAA-1014 / DSM 16622 / JCM 12645 / Bem</strain>
    </source>
</reference>
<dbReference type="EMBL" id="CP001124">
    <property type="protein sequence ID" value="ADO00828.1"/>
    <property type="molecule type" value="Genomic_DNA"/>
</dbReference>